<comment type="similarity">
    <text evidence="2">Belongs to the glutamate-gated ion channel (TC 1.A.10.1) family.</text>
</comment>
<dbReference type="FunFam" id="3.10.10.10:FF:000007">
    <property type="entry name" value="Retrovirus-related Pol polyprotein from transposon 17.6-like Protein"/>
    <property type="match status" value="1"/>
</dbReference>
<evidence type="ECO:0000256" key="10">
    <source>
        <dbReference type="ARBA" id="ARBA00022759"/>
    </source>
</evidence>
<reference evidence="21" key="1">
    <citation type="submission" date="2025-08" db="UniProtKB">
        <authorList>
            <consortium name="RefSeq"/>
        </authorList>
    </citation>
    <scope>IDENTIFICATION</scope>
    <source>
        <tissue evidence="21">Entire body</tissue>
    </source>
</reference>
<dbReference type="InterPro" id="IPR043128">
    <property type="entry name" value="Rev_trsase/Diguanyl_cyclase"/>
</dbReference>
<evidence type="ECO:0000256" key="14">
    <source>
        <dbReference type="ARBA" id="ARBA00023136"/>
    </source>
</evidence>
<dbReference type="GO" id="GO:0003964">
    <property type="term" value="F:RNA-directed DNA polymerase activity"/>
    <property type="evidence" value="ECO:0007669"/>
    <property type="project" value="UniProtKB-KW"/>
</dbReference>
<evidence type="ECO:0000256" key="12">
    <source>
        <dbReference type="ARBA" id="ARBA00022918"/>
    </source>
</evidence>
<feature type="transmembrane region" description="Helical" evidence="17">
    <location>
        <begin position="323"/>
        <end position="344"/>
    </location>
</feature>
<dbReference type="Gene3D" id="3.30.70.270">
    <property type="match status" value="1"/>
</dbReference>
<organism evidence="20 21">
    <name type="scientific">Agrilus planipennis</name>
    <name type="common">Emerald ash borer</name>
    <name type="synonym">Agrilus marcopoli</name>
    <dbReference type="NCBI Taxonomy" id="224129"/>
    <lineage>
        <taxon>Eukaryota</taxon>
        <taxon>Metazoa</taxon>
        <taxon>Ecdysozoa</taxon>
        <taxon>Arthropoda</taxon>
        <taxon>Hexapoda</taxon>
        <taxon>Insecta</taxon>
        <taxon>Pterygota</taxon>
        <taxon>Neoptera</taxon>
        <taxon>Endopterygota</taxon>
        <taxon>Coleoptera</taxon>
        <taxon>Polyphaga</taxon>
        <taxon>Elateriformia</taxon>
        <taxon>Buprestoidea</taxon>
        <taxon>Buprestidae</taxon>
        <taxon>Agrilinae</taxon>
        <taxon>Agrilus</taxon>
    </lineage>
</organism>
<evidence type="ECO:0000256" key="16">
    <source>
        <dbReference type="ARBA" id="ARBA00023180"/>
    </source>
</evidence>
<dbReference type="Gene3D" id="3.40.190.10">
    <property type="entry name" value="Periplasmic binding protein-like II"/>
    <property type="match status" value="1"/>
</dbReference>
<feature type="transmembrane region" description="Helical" evidence="17">
    <location>
        <begin position="388"/>
        <end position="407"/>
    </location>
</feature>
<keyword evidence="11" id="KW-0378">Hydrolase</keyword>
<dbReference type="Pfam" id="PF17919">
    <property type="entry name" value="RT_RNaseH_2"/>
    <property type="match status" value="1"/>
</dbReference>
<evidence type="ECO:0000256" key="1">
    <source>
        <dbReference type="ARBA" id="ARBA00004651"/>
    </source>
</evidence>
<keyword evidence="12" id="KW-0695">RNA-directed DNA polymerase</keyword>
<dbReference type="InterPro" id="IPR041577">
    <property type="entry name" value="RT_RNaseH_2"/>
</dbReference>
<evidence type="ECO:0000256" key="7">
    <source>
        <dbReference type="ARBA" id="ARBA00022692"/>
    </source>
</evidence>
<evidence type="ECO:0000256" key="6">
    <source>
        <dbReference type="ARBA" id="ARBA00022679"/>
    </source>
</evidence>
<gene>
    <name evidence="21" type="primary">LOC108742027</name>
</gene>
<dbReference type="InterPro" id="IPR001320">
    <property type="entry name" value="Iontro_rcpt_C"/>
</dbReference>
<keyword evidence="16" id="KW-0325">Glycoprotein</keyword>
<dbReference type="Proteomes" id="UP000192223">
    <property type="component" value="Unplaced"/>
</dbReference>
<keyword evidence="8" id="KW-0548">Nucleotidyltransferase</keyword>
<keyword evidence="6" id="KW-0808">Transferase</keyword>
<proteinExistence type="inferred from homology"/>
<dbReference type="InterPro" id="IPR043502">
    <property type="entry name" value="DNA/RNA_pol_sf"/>
</dbReference>
<evidence type="ECO:0000256" key="2">
    <source>
        <dbReference type="ARBA" id="ARBA00008685"/>
    </source>
</evidence>
<dbReference type="GO" id="GO:0005886">
    <property type="term" value="C:plasma membrane"/>
    <property type="evidence" value="ECO:0007669"/>
    <property type="project" value="UniProtKB-SubCell"/>
</dbReference>
<dbReference type="KEGG" id="apln:108742027"/>
<evidence type="ECO:0000256" key="11">
    <source>
        <dbReference type="ARBA" id="ARBA00022801"/>
    </source>
</evidence>
<dbReference type="InterPro" id="IPR052192">
    <property type="entry name" value="Insect_Ionotropic_Sensory_Rcpt"/>
</dbReference>
<protein>
    <recommendedName>
        <fullName evidence="3">RNA-directed DNA polymerase</fullName>
        <ecNumber evidence="3">2.7.7.49</ecNumber>
    </recommendedName>
</protein>
<evidence type="ECO:0000259" key="19">
    <source>
        <dbReference type="Pfam" id="PF17919"/>
    </source>
</evidence>
<dbReference type="Pfam" id="PF00060">
    <property type="entry name" value="Lig_chan"/>
    <property type="match status" value="1"/>
</dbReference>
<evidence type="ECO:0000256" key="15">
    <source>
        <dbReference type="ARBA" id="ARBA00023170"/>
    </source>
</evidence>
<dbReference type="FunCoup" id="A0A7F5R646">
    <property type="interactions" value="10"/>
</dbReference>
<dbReference type="GO" id="GO:0015276">
    <property type="term" value="F:ligand-gated monoatomic ion channel activity"/>
    <property type="evidence" value="ECO:0007669"/>
    <property type="project" value="InterPro"/>
</dbReference>
<comment type="subcellular location">
    <subcellularLocation>
        <location evidence="1">Cell membrane</location>
        <topology evidence="1">Multi-pass membrane protein</topology>
    </subcellularLocation>
</comment>
<dbReference type="FunFam" id="3.30.70.270:FF:000020">
    <property type="entry name" value="Transposon Tf2-6 polyprotein-like Protein"/>
    <property type="match status" value="1"/>
</dbReference>
<evidence type="ECO:0000256" key="3">
    <source>
        <dbReference type="ARBA" id="ARBA00012493"/>
    </source>
</evidence>
<dbReference type="OrthoDB" id="5984008at2759"/>
<evidence type="ECO:0000259" key="18">
    <source>
        <dbReference type="Pfam" id="PF00060"/>
    </source>
</evidence>
<evidence type="ECO:0000256" key="5">
    <source>
        <dbReference type="ARBA" id="ARBA00022670"/>
    </source>
</evidence>
<keyword evidence="14 17" id="KW-0472">Membrane</keyword>
<keyword evidence="5" id="KW-0645">Protease</keyword>
<dbReference type="RefSeq" id="XP_025831439.1">
    <property type="nucleotide sequence ID" value="XM_025975654.1"/>
</dbReference>
<evidence type="ECO:0000256" key="17">
    <source>
        <dbReference type="SAM" id="Phobius"/>
    </source>
</evidence>
<dbReference type="Gene3D" id="1.10.287.70">
    <property type="match status" value="1"/>
</dbReference>
<dbReference type="GO" id="GO:0004519">
    <property type="term" value="F:endonuclease activity"/>
    <property type="evidence" value="ECO:0007669"/>
    <property type="project" value="UniProtKB-KW"/>
</dbReference>
<dbReference type="PANTHER" id="PTHR42643">
    <property type="entry name" value="IONOTROPIC RECEPTOR 20A-RELATED"/>
    <property type="match status" value="1"/>
</dbReference>
<evidence type="ECO:0000313" key="20">
    <source>
        <dbReference type="Proteomes" id="UP000192223"/>
    </source>
</evidence>
<dbReference type="GO" id="GO:0008233">
    <property type="term" value="F:peptidase activity"/>
    <property type="evidence" value="ECO:0007669"/>
    <property type="project" value="UniProtKB-KW"/>
</dbReference>
<evidence type="ECO:0000256" key="4">
    <source>
        <dbReference type="ARBA" id="ARBA00022475"/>
    </source>
</evidence>
<dbReference type="AlphaFoldDB" id="A0A7F5R646"/>
<feature type="domain" description="Ionotropic glutamate receptor C-terminal" evidence="18">
    <location>
        <begin position="320"/>
        <end position="615"/>
    </location>
</feature>
<name>A0A7F5R646_AGRPL</name>
<evidence type="ECO:0000313" key="21">
    <source>
        <dbReference type="RefSeq" id="XP_025831439.1"/>
    </source>
</evidence>
<keyword evidence="10" id="KW-0255">Endonuclease</keyword>
<feature type="transmembrane region" description="Helical" evidence="17">
    <location>
        <begin position="607"/>
        <end position="627"/>
    </location>
</feature>
<dbReference type="CTD" id="35449"/>
<sequence>MASGFHQIPIAQESIPKTAFVTPDGQFEYLRMPFGLANAPAVARYLRKVRAIKDSPTPESVKQIRQFIGLASYFRKFIPAFSTKVAYLTKNDVPFIWSKECEKARQYVIDILTQKPLPSIFDPTLETQLHTDASSLGFGAILMQKQKTSPDESKYHSFELETLAVVKALNNFRIKKNGNTEEKSYLEMVNWWNQMDGLSKHPTLPSVYDIYKDFRGRELIVPVIHITALIKMKENIFRVKYCDPPERTQGVTFSENGTFDGALGLIWKREADLFLGDVALTLDRFQVAEFSFITLADSGAFITHAPSKLNEALALIRPFHWQVWPVIFAILMLSGPVLYALVILPNTWHSTFLVKSKGKLFFECYWYSISLFLKQTIKVPFDNDKVRFFTIMVSISATYIIADMYSANLTSLLAKPGRGEAINDLYELEEAMIKRFYRLYVEKHSSSYSLLENGTGVYRRLWHLINQQRSFVVDSVEEGVMLVKESNSNNVLLGGRETLFFDIQRYGAQNFHLSQKLNTAYSAIAFQVGCPYLENVNSILMALFEGGILTKMTENEYAKLGRRRSVVNEGTAGAITPVGKKEIRSVTKAAQDNEKLQPINLKMLQGAFYLLFFGCMLSGLILGLEIFTHKLNVRSKRHENYRICAKSKCWQMIVRITCSKRRKLANYIRMRYRQFISEAAIETLPYLD</sequence>
<keyword evidence="15 21" id="KW-0675">Receptor</keyword>
<dbReference type="Gene3D" id="3.10.10.10">
    <property type="entry name" value="HIV Type 1 Reverse Transcriptase, subunit A, domain 1"/>
    <property type="match status" value="1"/>
</dbReference>
<evidence type="ECO:0000256" key="9">
    <source>
        <dbReference type="ARBA" id="ARBA00022722"/>
    </source>
</evidence>
<dbReference type="EC" id="2.7.7.49" evidence="3"/>
<dbReference type="PANTHER" id="PTHR42643:SF30">
    <property type="entry name" value="IONOTROPIC RECEPTOR 40A-RELATED"/>
    <property type="match status" value="1"/>
</dbReference>
<keyword evidence="4" id="KW-1003">Cell membrane</keyword>
<keyword evidence="7 17" id="KW-0812">Transmembrane</keyword>
<evidence type="ECO:0000256" key="8">
    <source>
        <dbReference type="ARBA" id="ARBA00022695"/>
    </source>
</evidence>
<keyword evidence="20" id="KW-1185">Reference proteome</keyword>
<dbReference type="GeneID" id="108742027"/>
<feature type="domain" description="Reverse transcriptase/retrotransposon-derived protein RNase H-like" evidence="19">
    <location>
        <begin position="97"/>
        <end position="173"/>
    </location>
</feature>
<dbReference type="SUPFAM" id="SSF53850">
    <property type="entry name" value="Periplasmic binding protein-like II"/>
    <property type="match status" value="1"/>
</dbReference>
<keyword evidence="13 17" id="KW-1133">Transmembrane helix</keyword>
<dbReference type="GO" id="GO:0006508">
    <property type="term" value="P:proteolysis"/>
    <property type="evidence" value="ECO:0007669"/>
    <property type="project" value="UniProtKB-KW"/>
</dbReference>
<dbReference type="InParanoid" id="A0A7F5R646"/>
<dbReference type="SUPFAM" id="SSF56672">
    <property type="entry name" value="DNA/RNA polymerases"/>
    <property type="match status" value="1"/>
</dbReference>
<accession>A0A7F5R646</accession>
<keyword evidence="9" id="KW-0540">Nuclease</keyword>
<evidence type="ECO:0000256" key="13">
    <source>
        <dbReference type="ARBA" id="ARBA00022989"/>
    </source>
</evidence>
<dbReference type="GO" id="GO:0050906">
    <property type="term" value="P:detection of stimulus involved in sensory perception"/>
    <property type="evidence" value="ECO:0007669"/>
    <property type="project" value="UniProtKB-ARBA"/>
</dbReference>